<keyword evidence="4" id="KW-1185">Reference proteome</keyword>
<dbReference type="Proteomes" id="UP001626537">
    <property type="component" value="Chromosome"/>
</dbReference>
<evidence type="ECO:0000313" key="4">
    <source>
        <dbReference type="Proteomes" id="UP001626537"/>
    </source>
</evidence>
<dbReference type="PANTHER" id="PTHR33645:SF11">
    <property type="entry name" value="AMINOPEPTIDASE (DUF3754)"/>
    <property type="match status" value="1"/>
</dbReference>
<keyword evidence="2" id="KW-0472">Membrane</keyword>
<evidence type="ECO:0000313" key="3">
    <source>
        <dbReference type="EMBL" id="WOJ94624.1"/>
    </source>
</evidence>
<name>A0ABZ0I7T2_9GAMM</name>
<evidence type="ECO:0000256" key="2">
    <source>
        <dbReference type="SAM" id="Phobius"/>
    </source>
</evidence>
<keyword evidence="2" id="KW-1133">Transmembrane helix</keyword>
<evidence type="ECO:0000256" key="1">
    <source>
        <dbReference type="SAM" id="MobiDB-lite"/>
    </source>
</evidence>
<dbReference type="Pfam" id="PF12576">
    <property type="entry name" value="DUF3754"/>
    <property type="match status" value="1"/>
</dbReference>
<protein>
    <submittedName>
        <fullName evidence="3">TMEM143 family protein</fullName>
    </submittedName>
</protein>
<dbReference type="PANTHER" id="PTHR33645">
    <property type="entry name" value="AMINOPEPTIDASE (DUF3754)"/>
    <property type="match status" value="1"/>
</dbReference>
<feature type="transmembrane region" description="Helical" evidence="2">
    <location>
        <begin position="241"/>
        <end position="274"/>
    </location>
</feature>
<reference evidence="3 4" key="1">
    <citation type="submission" date="2023-10" db="EMBL/GenBank/DDBJ databases">
        <title>Two novel species belonging to the OM43/NOR5 clade.</title>
        <authorList>
            <person name="Park M."/>
        </authorList>
    </citation>
    <scope>NUCLEOTIDE SEQUENCE [LARGE SCALE GENOMIC DNA]</scope>
    <source>
        <strain evidence="3 4">IMCC43200</strain>
    </source>
</reference>
<feature type="region of interest" description="Disordered" evidence="1">
    <location>
        <begin position="1"/>
        <end position="25"/>
    </location>
</feature>
<accession>A0ABZ0I7T2</accession>
<feature type="transmembrane region" description="Helical" evidence="2">
    <location>
        <begin position="286"/>
        <end position="303"/>
    </location>
</feature>
<proteinExistence type="predicted"/>
<keyword evidence="2" id="KW-0812">Transmembrane</keyword>
<gene>
    <name evidence="3" type="ORF">R0135_05530</name>
</gene>
<dbReference type="InterPro" id="IPR022227">
    <property type="entry name" value="DUF3754"/>
</dbReference>
<organism evidence="3 4">
    <name type="scientific">Congregibacter variabilis</name>
    <dbReference type="NCBI Taxonomy" id="3081200"/>
    <lineage>
        <taxon>Bacteria</taxon>
        <taxon>Pseudomonadati</taxon>
        <taxon>Pseudomonadota</taxon>
        <taxon>Gammaproteobacteria</taxon>
        <taxon>Cellvibrionales</taxon>
        <taxon>Halieaceae</taxon>
        <taxon>Congregibacter</taxon>
    </lineage>
</organism>
<sequence length="424" mass="47769">MAAGSAQESESEGFNAERPADDSSVTPLSGFRFIPFRRSDLLQMLRSEARLGALQERAFEDSVLTIGETFRNDFHDSRQALKDCYAVLDPDADTRQFPDGASSQDAAVEELKDRLAVLLNRGNYEALTEAQLKKAFRSKSLFQIRLRVDLKDFDDLMLFCRGSSERTETVTLFFGLIKRQVRFLNYDRVVLFLRFADRGVKTDKDFSPGRVMIKLFQNVPDADLEMLFPNTRVAMRWTDRLLIGVPALASGAIVATTKLAAPLVLLGTLGGFWLGLHSEPVTLDKRGLVVLGAGMAALGAYLWKQWSSYRNRKERFRQTLTRDLYFKLLDNNAGVLLRVLDDAEDSECKEAFVALYFLLAEARPLSAQKLDELIEDWFAKRWHARLDFEIEDALQKLEHIGLAQKHDGLWSVPSTAATSAAVPS</sequence>
<dbReference type="EMBL" id="CP136864">
    <property type="protein sequence ID" value="WOJ94624.1"/>
    <property type="molecule type" value="Genomic_DNA"/>
</dbReference>
<dbReference type="RefSeq" id="WP_407349261.1">
    <property type="nucleotide sequence ID" value="NZ_CP136864.1"/>
</dbReference>